<accession>A0A2P2JCR5</accession>
<name>A0A2P2JCR5_RHIMU</name>
<organism evidence="1">
    <name type="scientific">Rhizophora mucronata</name>
    <name type="common">Asiatic mangrove</name>
    <dbReference type="NCBI Taxonomy" id="61149"/>
    <lineage>
        <taxon>Eukaryota</taxon>
        <taxon>Viridiplantae</taxon>
        <taxon>Streptophyta</taxon>
        <taxon>Embryophyta</taxon>
        <taxon>Tracheophyta</taxon>
        <taxon>Spermatophyta</taxon>
        <taxon>Magnoliopsida</taxon>
        <taxon>eudicotyledons</taxon>
        <taxon>Gunneridae</taxon>
        <taxon>Pentapetalae</taxon>
        <taxon>rosids</taxon>
        <taxon>fabids</taxon>
        <taxon>Malpighiales</taxon>
        <taxon>Rhizophoraceae</taxon>
        <taxon>Rhizophora</taxon>
    </lineage>
</organism>
<proteinExistence type="predicted"/>
<evidence type="ECO:0000313" key="1">
    <source>
        <dbReference type="EMBL" id="MBW91233.1"/>
    </source>
</evidence>
<sequence length="53" mass="5935">MVGMAIPLSVINFLLPTKTCFPSIKHLTPRPGKAENSEALRSHSEAVEFLRWL</sequence>
<dbReference type="EMBL" id="GGEC01010751">
    <property type="protein sequence ID" value="MBW91234.1"/>
    <property type="molecule type" value="Transcribed_RNA"/>
</dbReference>
<protein>
    <submittedName>
        <fullName evidence="1">Copper-transporting ATPase RAN1-like</fullName>
    </submittedName>
</protein>
<reference evidence="1" key="1">
    <citation type="submission" date="2018-02" db="EMBL/GenBank/DDBJ databases">
        <title>Rhizophora mucronata_Transcriptome.</title>
        <authorList>
            <person name="Meera S.P."/>
            <person name="Sreeshan A."/>
            <person name="Augustine A."/>
        </authorList>
    </citation>
    <scope>NUCLEOTIDE SEQUENCE</scope>
    <source>
        <tissue evidence="1">Leaf</tissue>
    </source>
</reference>
<dbReference type="AlphaFoldDB" id="A0A2P2JCR5"/>
<dbReference type="EMBL" id="GGEC01010750">
    <property type="protein sequence ID" value="MBW91233.1"/>
    <property type="molecule type" value="Transcribed_RNA"/>
</dbReference>